<name>A0ABQ5K1Y8_9EUKA</name>
<comment type="caution">
    <text evidence="1">The sequence shown here is derived from an EMBL/GenBank/DDBJ whole genome shotgun (WGS) entry which is preliminary data.</text>
</comment>
<evidence type="ECO:0000313" key="2">
    <source>
        <dbReference type="Proteomes" id="UP001057375"/>
    </source>
</evidence>
<organism evidence="1 2">
    <name type="scientific">Aduncisulcus paluster</name>
    <dbReference type="NCBI Taxonomy" id="2918883"/>
    <lineage>
        <taxon>Eukaryota</taxon>
        <taxon>Metamonada</taxon>
        <taxon>Carpediemonas-like organisms</taxon>
        <taxon>Aduncisulcus</taxon>
    </lineage>
</organism>
<accession>A0ABQ5K1Y8</accession>
<evidence type="ECO:0000313" key="1">
    <source>
        <dbReference type="EMBL" id="GKT25865.1"/>
    </source>
</evidence>
<dbReference type="EMBL" id="BQXS01007159">
    <property type="protein sequence ID" value="GKT25865.1"/>
    <property type="molecule type" value="Genomic_DNA"/>
</dbReference>
<proteinExistence type="predicted"/>
<reference evidence="1" key="1">
    <citation type="submission" date="2022-03" db="EMBL/GenBank/DDBJ databases">
        <title>Draft genome sequence of Aduncisulcus paluster, a free-living microaerophilic Fornicata.</title>
        <authorList>
            <person name="Yuyama I."/>
            <person name="Kume K."/>
            <person name="Tamura T."/>
            <person name="Inagaki Y."/>
            <person name="Hashimoto T."/>
        </authorList>
    </citation>
    <scope>NUCLEOTIDE SEQUENCE</scope>
    <source>
        <strain evidence="1">NY0171</strain>
    </source>
</reference>
<dbReference type="Proteomes" id="UP001057375">
    <property type="component" value="Unassembled WGS sequence"/>
</dbReference>
<gene>
    <name evidence="1" type="ORF">ADUPG1_004663</name>
</gene>
<sequence>MPFVFVKDKRKATTICLTFSEVRLPFILSKTRRTNSSAGV</sequence>
<protein>
    <submittedName>
        <fullName evidence="1">Uncharacterized protein</fullName>
    </submittedName>
</protein>
<keyword evidence="2" id="KW-1185">Reference proteome</keyword>
<feature type="non-terminal residue" evidence="1">
    <location>
        <position position="40"/>
    </location>
</feature>